<feature type="domain" description="Fatty acid hydroxylase" evidence="8">
    <location>
        <begin position="70"/>
        <end position="209"/>
    </location>
</feature>
<dbReference type="GO" id="GO:0016020">
    <property type="term" value="C:membrane"/>
    <property type="evidence" value="ECO:0007669"/>
    <property type="project" value="GOC"/>
</dbReference>
<dbReference type="PANTHER" id="PTHR21624:SF1">
    <property type="entry name" value="ALKYLGLYCEROL MONOOXYGENASE"/>
    <property type="match status" value="1"/>
</dbReference>
<feature type="transmembrane region" description="Helical" evidence="7">
    <location>
        <begin position="120"/>
        <end position="137"/>
    </location>
</feature>
<evidence type="ECO:0000256" key="5">
    <source>
        <dbReference type="ARBA" id="ARBA00023098"/>
    </source>
</evidence>
<sequence length="260" mass="29922">MPLERLFAVRPRKLLQKSVLGDLGFYFISGLVPNLLLTVPLALAAYVAYHFVPWRVHAAVAAWPLWLRAAAAFVVGDLGFYWGHRWAHEIPFLWRFHAIHHKPEQVYFLISARAHPVDFVFIRLCGLIPIYLLGLGAPQSVQGTLIATLVMLLMTIWGFFIHANIRWRLGPFEWLVATPAFHHWHHTRTEQRDHNYASMLPWMDRLFGTHYLPRRQWPTAYGIEMELPGSLAGQLLYPFRAPAEPETPPQTVEIQPQSPG</sequence>
<organism evidence="9">
    <name type="scientific">Acidicaldus sp</name>
    <dbReference type="NCBI Taxonomy" id="1872105"/>
    <lineage>
        <taxon>Bacteria</taxon>
        <taxon>Pseudomonadati</taxon>
        <taxon>Pseudomonadota</taxon>
        <taxon>Alphaproteobacteria</taxon>
        <taxon>Acetobacterales</taxon>
        <taxon>Acetobacteraceae</taxon>
        <taxon>Acidicaldus</taxon>
    </lineage>
</organism>
<keyword evidence="5" id="KW-0443">Lipid metabolism</keyword>
<feature type="transmembrane region" description="Helical" evidence="7">
    <location>
        <begin position="143"/>
        <end position="161"/>
    </location>
</feature>
<feature type="transmembrane region" description="Helical" evidence="7">
    <location>
        <begin position="61"/>
        <end position="82"/>
    </location>
</feature>
<evidence type="ECO:0000256" key="2">
    <source>
        <dbReference type="ARBA" id="ARBA00022692"/>
    </source>
</evidence>
<dbReference type="AlphaFoldDB" id="A0A8J4M4Z3"/>
<dbReference type="GO" id="GO:0005506">
    <property type="term" value="F:iron ion binding"/>
    <property type="evidence" value="ECO:0007669"/>
    <property type="project" value="InterPro"/>
</dbReference>
<name>A0A8J4M4Z3_9PROT</name>
<dbReference type="PANTHER" id="PTHR21624">
    <property type="entry name" value="STEROL DESATURASE-RELATED PROTEIN"/>
    <property type="match status" value="1"/>
</dbReference>
<evidence type="ECO:0000256" key="3">
    <source>
        <dbReference type="ARBA" id="ARBA00022989"/>
    </source>
</evidence>
<keyword evidence="3 7" id="KW-1133">Transmembrane helix</keyword>
<dbReference type="InterPro" id="IPR051689">
    <property type="entry name" value="Sterol_desaturase/TMEM195"/>
</dbReference>
<keyword evidence="2 7" id="KW-0812">Transmembrane</keyword>
<keyword evidence="4" id="KW-0560">Oxidoreductase</keyword>
<comment type="caution">
    <text evidence="9">The sequence shown here is derived from an EMBL/GenBank/DDBJ whole genome shotgun (WGS) entry which is preliminary data.</text>
</comment>
<proteinExistence type="predicted"/>
<protein>
    <submittedName>
        <fullName evidence="9">Sterol desaturase family protein</fullName>
    </submittedName>
</protein>
<evidence type="ECO:0000256" key="7">
    <source>
        <dbReference type="SAM" id="Phobius"/>
    </source>
</evidence>
<dbReference type="GO" id="GO:0050479">
    <property type="term" value="F:glyceryl-ether monooxygenase activity"/>
    <property type="evidence" value="ECO:0007669"/>
    <property type="project" value="TreeGrafter"/>
</dbReference>
<keyword evidence="6 7" id="KW-0472">Membrane</keyword>
<accession>A0A8J4M4Z3</accession>
<dbReference type="Pfam" id="PF04116">
    <property type="entry name" value="FA_hydroxylase"/>
    <property type="match status" value="1"/>
</dbReference>
<reference evidence="9" key="1">
    <citation type="journal article" date="2020" name="mSystems">
        <title>Genome- and Community-Level Interaction Insights into Carbon Utilization and Element Cycling Functions of Hydrothermarchaeota in Hydrothermal Sediment.</title>
        <authorList>
            <person name="Zhou Z."/>
            <person name="Liu Y."/>
            <person name="Xu W."/>
            <person name="Pan J."/>
            <person name="Luo Z.H."/>
            <person name="Li M."/>
        </authorList>
    </citation>
    <scope>NUCLEOTIDE SEQUENCE</scope>
    <source>
        <strain evidence="9">SpSt-997</strain>
    </source>
</reference>
<evidence type="ECO:0000256" key="4">
    <source>
        <dbReference type="ARBA" id="ARBA00023002"/>
    </source>
</evidence>
<dbReference type="GO" id="GO:0006643">
    <property type="term" value="P:membrane lipid metabolic process"/>
    <property type="evidence" value="ECO:0007669"/>
    <property type="project" value="TreeGrafter"/>
</dbReference>
<feature type="transmembrane region" description="Helical" evidence="7">
    <location>
        <begin position="23"/>
        <end position="49"/>
    </location>
</feature>
<dbReference type="GO" id="GO:0008610">
    <property type="term" value="P:lipid biosynthetic process"/>
    <property type="evidence" value="ECO:0007669"/>
    <property type="project" value="InterPro"/>
</dbReference>
<evidence type="ECO:0000256" key="6">
    <source>
        <dbReference type="ARBA" id="ARBA00023136"/>
    </source>
</evidence>
<evidence type="ECO:0000259" key="8">
    <source>
        <dbReference type="Pfam" id="PF04116"/>
    </source>
</evidence>
<dbReference type="EMBL" id="DTQM01000014">
    <property type="protein sequence ID" value="HGC41757.1"/>
    <property type="molecule type" value="Genomic_DNA"/>
</dbReference>
<gene>
    <name evidence="9" type="ORF">ENY07_00805</name>
</gene>
<comment type="subcellular location">
    <subcellularLocation>
        <location evidence="1">Endomembrane system</location>
        <topology evidence="1">Multi-pass membrane protein</topology>
    </subcellularLocation>
</comment>
<dbReference type="InterPro" id="IPR006694">
    <property type="entry name" value="Fatty_acid_hydroxylase"/>
</dbReference>
<evidence type="ECO:0000256" key="1">
    <source>
        <dbReference type="ARBA" id="ARBA00004127"/>
    </source>
</evidence>
<dbReference type="GO" id="GO:0012505">
    <property type="term" value="C:endomembrane system"/>
    <property type="evidence" value="ECO:0007669"/>
    <property type="project" value="UniProtKB-SubCell"/>
</dbReference>
<evidence type="ECO:0000313" key="9">
    <source>
        <dbReference type="EMBL" id="HGC41757.1"/>
    </source>
</evidence>